<dbReference type="GO" id="GO:0012505">
    <property type="term" value="C:endomembrane system"/>
    <property type="evidence" value="ECO:0007669"/>
    <property type="project" value="UniProtKB-SubCell"/>
</dbReference>
<evidence type="ECO:0000313" key="15">
    <source>
        <dbReference type="Proteomes" id="UP000247498"/>
    </source>
</evidence>
<feature type="transmembrane region" description="Helical" evidence="12">
    <location>
        <begin position="841"/>
        <end position="860"/>
    </location>
</feature>
<dbReference type="InterPro" id="IPR001611">
    <property type="entry name" value="Leu-rich_rpt"/>
</dbReference>
<dbReference type="InterPro" id="IPR032675">
    <property type="entry name" value="LRR_dom_sf"/>
</dbReference>
<gene>
    <name evidence="14" type="ORF">Rsub_12959</name>
</gene>
<accession>A0A2V0PL52</accession>
<keyword evidence="8" id="KW-0675">Receptor</keyword>
<dbReference type="InParanoid" id="A0A2V0PL52"/>
<feature type="signal peptide" evidence="13">
    <location>
        <begin position="1"/>
        <end position="30"/>
    </location>
</feature>
<feature type="compositionally biased region" description="Low complexity" evidence="11">
    <location>
        <begin position="801"/>
        <end position="825"/>
    </location>
</feature>
<evidence type="ECO:0000313" key="14">
    <source>
        <dbReference type="EMBL" id="GBG00280.1"/>
    </source>
</evidence>
<evidence type="ECO:0000256" key="13">
    <source>
        <dbReference type="SAM" id="SignalP"/>
    </source>
</evidence>
<comment type="subcellular location">
    <subcellularLocation>
        <location evidence="1">Cell membrane</location>
    </subcellularLocation>
    <subcellularLocation>
        <location evidence="2">Cytoplasm</location>
        <location evidence="2">Cytoskeleton</location>
        <location evidence="2">Cilium axoneme</location>
    </subcellularLocation>
    <subcellularLocation>
        <location evidence="10">Endomembrane system</location>
        <topology evidence="10">Single-pass membrane protein</topology>
    </subcellularLocation>
</comment>
<dbReference type="PANTHER" id="PTHR48052">
    <property type="entry name" value="UNNAMED PRODUCT"/>
    <property type="match status" value="1"/>
</dbReference>
<evidence type="ECO:0000256" key="8">
    <source>
        <dbReference type="ARBA" id="ARBA00023170"/>
    </source>
</evidence>
<evidence type="ECO:0000256" key="11">
    <source>
        <dbReference type="SAM" id="MobiDB-lite"/>
    </source>
</evidence>
<feature type="region of interest" description="Disordered" evidence="11">
    <location>
        <begin position="865"/>
        <end position="904"/>
    </location>
</feature>
<keyword evidence="5 13" id="KW-0732">Signal</keyword>
<keyword evidence="3" id="KW-1003">Cell membrane</keyword>
<reference evidence="14 15" key="1">
    <citation type="journal article" date="2018" name="Sci. Rep.">
        <title>Raphidocelis subcapitata (=Pseudokirchneriella subcapitata) provides an insight into genome evolution and environmental adaptations in the Sphaeropleales.</title>
        <authorList>
            <person name="Suzuki S."/>
            <person name="Yamaguchi H."/>
            <person name="Nakajima N."/>
            <person name="Kawachi M."/>
        </authorList>
    </citation>
    <scope>NUCLEOTIDE SEQUENCE [LARGE SCALE GENOMIC DNA]</scope>
    <source>
        <strain evidence="14 15">NIES-35</strain>
    </source>
</reference>
<keyword evidence="9" id="KW-0325">Glycoprotein</keyword>
<keyword evidence="4 12" id="KW-0812">Transmembrane</keyword>
<evidence type="ECO:0000256" key="5">
    <source>
        <dbReference type="ARBA" id="ARBA00022729"/>
    </source>
</evidence>
<evidence type="ECO:0000256" key="7">
    <source>
        <dbReference type="ARBA" id="ARBA00023136"/>
    </source>
</evidence>
<dbReference type="PANTHER" id="PTHR48052:SF8">
    <property type="entry name" value="LRR RECEPTOR-LIKE SERINE_THREONINE-PROTEIN KINASE FLS2"/>
    <property type="match status" value="1"/>
</dbReference>
<dbReference type="SMART" id="SM00364">
    <property type="entry name" value="LRR_BAC"/>
    <property type="match status" value="4"/>
</dbReference>
<name>A0A2V0PL52_9CHLO</name>
<evidence type="ECO:0000256" key="10">
    <source>
        <dbReference type="ARBA" id="ARBA00037847"/>
    </source>
</evidence>
<evidence type="ECO:0000256" key="4">
    <source>
        <dbReference type="ARBA" id="ARBA00022692"/>
    </source>
</evidence>
<sequence>MARQRSGGMRVHARLLAIALVAAAAAHARAQLGIPTGLLETVQVTEVRLAEIPGCAPEGGSQKPSNYLRGGISGGCVLERVMSPDETVVVTFNVAPNAAGVPAEAVPGTWDMIGTVRAIGGLVDIAVVPPKGAAPPEVDFAADTLYSSPEYNSEQYTALSGEFLAGHPGGYALNLTNRGDQPVLIILQVHTPIATVTLHPDEVEVMRDLLQRCCPPTARGKFCSQLLPAVTAPTRAPESDICRMPPTNCGTDGRLRQLNLANVGLDCGGQGLPPSFADLEELLTLDVAYNAVGGTTTDLADMLGEMPSLRKLWARNTNLTGTLPCELTDNGELQVLSLSLNPGITGTVPECLLADPSLQELYISGLSLEGSLPDAIPDASPLRVLFANGGGSGQLTGSIPSSLLLAPSFTFLSLANNNFEGAIPTLPGTLRMLNVSTNSLAALPPKLPFNLEMLDASVNVLGGSVPPLPYRLVHLNLEENDLGGPMPPLLDRSGTAPLAPTSTAGRRRVMRRLMQAVAGVVPAVGKPKAKAKAKTAVNADLPNAAAPIKSPATTPRLRFAALGLNHLTGTLPAAWVSVPQKLHTLDVSNNDLTGALPAKWDLPQLAWLDLSGNLLEGSLPASLGDQLSLVHVDLRANQLAGELGPFAETLAEGSDRIVFLDLSDNYFEGPVPADFEDATVLNSVSTVTLNGKPADRVFDISNNSFSGGPFPMWMVERVFTEKDDCGGCEIKVAVNGVDDHLACPTKQEAAQYAGVMAIPGARQVLEAYAFTCDAGNDTTVSLLSVMDGSAVGQRTRRAGKPKPASPAAGSAAPSTKAPEAVAAPAGGEGGGDSKPNGASTAGIVIGVLAGVGLLGGAGYYGEKKSRRWRQGWSKDPNLEVPGGLLPQSSTAVGSGRRRPLGAGWGSRVAARDADHGVFGVMPPAREA</sequence>
<dbReference type="EMBL" id="BDRX01000207">
    <property type="protein sequence ID" value="GBG00280.1"/>
    <property type="molecule type" value="Genomic_DNA"/>
</dbReference>
<keyword evidence="7 12" id="KW-0472">Membrane</keyword>
<evidence type="ECO:0000256" key="2">
    <source>
        <dbReference type="ARBA" id="ARBA00004430"/>
    </source>
</evidence>
<proteinExistence type="predicted"/>
<evidence type="ECO:0000256" key="3">
    <source>
        <dbReference type="ARBA" id="ARBA00022475"/>
    </source>
</evidence>
<feature type="region of interest" description="Disordered" evidence="11">
    <location>
        <begin position="792"/>
        <end position="835"/>
    </location>
</feature>
<dbReference type="AlphaFoldDB" id="A0A2V0PL52"/>
<evidence type="ECO:0000256" key="1">
    <source>
        <dbReference type="ARBA" id="ARBA00004236"/>
    </source>
</evidence>
<protein>
    <submittedName>
        <fullName evidence="14">Uncharacterized protein</fullName>
    </submittedName>
</protein>
<dbReference type="GO" id="GO:0005930">
    <property type="term" value="C:axoneme"/>
    <property type="evidence" value="ECO:0007669"/>
    <property type="project" value="UniProtKB-SubCell"/>
</dbReference>
<comment type="caution">
    <text evidence="14">The sequence shown here is derived from an EMBL/GenBank/DDBJ whole genome shotgun (WGS) entry which is preliminary data.</text>
</comment>
<dbReference type="Gene3D" id="3.80.10.10">
    <property type="entry name" value="Ribonuclease Inhibitor"/>
    <property type="match status" value="2"/>
</dbReference>
<dbReference type="STRING" id="307507.A0A2V0PL52"/>
<evidence type="ECO:0000256" key="12">
    <source>
        <dbReference type="SAM" id="Phobius"/>
    </source>
</evidence>
<keyword evidence="15" id="KW-1185">Reference proteome</keyword>
<feature type="chain" id="PRO_5015911408" evidence="13">
    <location>
        <begin position="31"/>
        <end position="927"/>
    </location>
</feature>
<dbReference type="GO" id="GO:0005886">
    <property type="term" value="C:plasma membrane"/>
    <property type="evidence" value="ECO:0007669"/>
    <property type="project" value="UniProtKB-SubCell"/>
</dbReference>
<evidence type="ECO:0000256" key="9">
    <source>
        <dbReference type="ARBA" id="ARBA00023180"/>
    </source>
</evidence>
<evidence type="ECO:0000256" key="6">
    <source>
        <dbReference type="ARBA" id="ARBA00022989"/>
    </source>
</evidence>
<keyword evidence="6 12" id="KW-1133">Transmembrane helix</keyword>
<dbReference type="Proteomes" id="UP000247498">
    <property type="component" value="Unassembled WGS sequence"/>
</dbReference>
<dbReference type="OrthoDB" id="550633at2759"/>
<dbReference type="Pfam" id="PF00560">
    <property type="entry name" value="LRR_1"/>
    <property type="match status" value="1"/>
</dbReference>
<dbReference type="SUPFAM" id="SSF52047">
    <property type="entry name" value="RNI-like"/>
    <property type="match status" value="1"/>
</dbReference>
<organism evidence="14 15">
    <name type="scientific">Raphidocelis subcapitata</name>
    <dbReference type="NCBI Taxonomy" id="307507"/>
    <lineage>
        <taxon>Eukaryota</taxon>
        <taxon>Viridiplantae</taxon>
        <taxon>Chlorophyta</taxon>
        <taxon>core chlorophytes</taxon>
        <taxon>Chlorophyceae</taxon>
        <taxon>CS clade</taxon>
        <taxon>Sphaeropleales</taxon>
        <taxon>Selenastraceae</taxon>
        <taxon>Raphidocelis</taxon>
    </lineage>
</organism>